<organism evidence="8">
    <name type="scientific">Gongylonema pulchrum</name>
    <dbReference type="NCBI Taxonomy" id="637853"/>
    <lineage>
        <taxon>Eukaryota</taxon>
        <taxon>Metazoa</taxon>
        <taxon>Ecdysozoa</taxon>
        <taxon>Nematoda</taxon>
        <taxon>Chromadorea</taxon>
        <taxon>Rhabditida</taxon>
        <taxon>Spirurina</taxon>
        <taxon>Spiruromorpha</taxon>
        <taxon>Spiruroidea</taxon>
        <taxon>Gongylonematidae</taxon>
        <taxon>Gongylonema</taxon>
    </lineage>
</organism>
<keyword evidence="2" id="KW-0732">Signal</keyword>
<reference evidence="6 7" key="2">
    <citation type="submission" date="2018-11" db="EMBL/GenBank/DDBJ databases">
        <authorList>
            <consortium name="Pathogen Informatics"/>
        </authorList>
    </citation>
    <scope>NUCLEOTIDE SEQUENCE [LARGE SCALE GENOMIC DNA]</scope>
</reference>
<dbReference type="WBParaSite" id="GPUH_0001917301-mRNA-1">
    <property type="protein sequence ID" value="GPUH_0001917301-mRNA-1"/>
    <property type="gene ID" value="GPUH_0001917301"/>
</dbReference>
<dbReference type="OrthoDB" id="427280at2759"/>
<dbReference type="PROSITE" id="PS51352">
    <property type="entry name" value="THIOREDOXIN_2"/>
    <property type="match status" value="1"/>
</dbReference>
<dbReference type="PANTHER" id="PTHR18929:SF210">
    <property type="entry name" value="PROTEIN DISULFIDE-ISOMERASE A4"/>
    <property type="match status" value="1"/>
</dbReference>
<evidence type="ECO:0000256" key="1">
    <source>
        <dbReference type="ARBA" id="ARBA00006347"/>
    </source>
</evidence>
<comment type="similarity">
    <text evidence="1">Belongs to the protein disulfide isomerase family.</text>
</comment>
<dbReference type="InterPro" id="IPR017937">
    <property type="entry name" value="Thioredoxin_CS"/>
</dbReference>
<reference evidence="8" key="1">
    <citation type="submission" date="2016-06" db="UniProtKB">
        <authorList>
            <consortium name="WormBaseParasite"/>
        </authorList>
    </citation>
    <scope>IDENTIFICATION</scope>
</reference>
<name>A0A183EDV7_9BILA</name>
<keyword evidence="7" id="KW-1185">Reference proteome</keyword>
<dbReference type="PRINTS" id="PR00421">
    <property type="entry name" value="THIOREDOXIN"/>
</dbReference>
<dbReference type="GO" id="GO:0034976">
    <property type="term" value="P:response to endoplasmic reticulum stress"/>
    <property type="evidence" value="ECO:0007669"/>
    <property type="project" value="TreeGrafter"/>
</dbReference>
<dbReference type="CDD" id="cd02961">
    <property type="entry name" value="PDI_a_family"/>
    <property type="match status" value="1"/>
</dbReference>
<proteinExistence type="inferred from homology"/>
<dbReference type="GO" id="GO:0005783">
    <property type="term" value="C:endoplasmic reticulum"/>
    <property type="evidence" value="ECO:0007669"/>
    <property type="project" value="TreeGrafter"/>
</dbReference>
<evidence type="ECO:0000313" key="6">
    <source>
        <dbReference type="EMBL" id="VDN33244.1"/>
    </source>
</evidence>
<dbReference type="SUPFAM" id="SSF52833">
    <property type="entry name" value="Thioredoxin-like"/>
    <property type="match status" value="2"/>
</dbReference>
<protein>
    <submittedName>
        <fullName evidence="8">Thioredoxin domain-containing protein</fullName>
    </submittedName>
</protein>
<keyword evidence="4" id="KW-0676">Redox-active center</keyword>
<dbReference type="AlphaFoldDB" id="A0A183EDV7"/>
<dbReference type="GO" id="GO:0006457">
    <property type="term" value="P:protein folding"/>
    <property type="evidence" value="ECO:0007669"/>
    <property type="project" value="TreeGrafter"/>
</dbReference>
<evidence type="ECO:0000256" key="4">
    <source>
        <dbReference type="ARBA" id="ARBA00023284"/>
    </source>
</evidence>
<dbReference type="GO" id="GO:0003756">
    <property type="term" value="F:protein disulfide isomerase activity"/>
    <property type="evidence" value="ECO:0007669"/>
    <property type="project" value="TreeGrafter"/>
</dbReference>
<accession>A0A183EDV7</accession>
<gene>
    <name evidence="6" type="ORF">GPUH_LOCUS19149</name>
</gene>
<evidence type="ECO:0000313" key="8">
    <source>
        <dbReference type="WBParaSite" id="GPUH_0001917301-mRNA-1"/>
    </source>
</evidence>
<dbReference type="FunFam" id="3.40.30.10:FF:000107">
    <property type="entry name" value="Protein disulfide-isomerase 5-2"/>
    <property type="match status" value="1"/>
</dbReference>
<dbReference type="PROSITE" id="PS00194">
    <property type="entry name" value="THIOREDOXIN_1"/>
    <property type="match status" value="1"/>
</dbReference>
<evidence type="ECO:0000259" key="5">
    <source>
        <dbReference type="PROSITE" id="PS51352"/>
    </source>
</evidence>
<feature type="domain" description="Thioredoxin" evidence="5">
    <location>
        <begin position="83"/>
        <end position="212"/>
    </location>
</feature>
<dbReference type="Gene3D" id="3.40.30.10">
    <property type="entry name" value="Glutaredoxin"/>
    <property type="match status" value="2"/>
</dbReference>
<evidence type="ECO:0000256" key="2">
    <source>
        <dbReference type="ARBA" id="ARBA00022729"/>
    </source>
</evidence>
<dbReference type="Pfam" id="PF00085">
    <property type="entry name" value="Thioredoxin"/>
    <property type="match status" value="2"/>
</dbReference>
<dbReference type="EMBL" id="UYRT01088004">
    <property type="protein sequence ID" value="VDN33244.1"/>
    <property type="molecule type" value="Genomic_DNA"/>
</dbReference>
<dbReference type="Proteomes" id="UP000271098">
    <property type="component" value="Unassembled WGS sequence"/>
</dbReference>
<sequence length="227" mass="25902">MVISKMTDWCLHCKELAPEYAKAAKKLTVPLAKVDASVETELAKKYNIEGYPILKFWQNSEDPINYDGEQDAEGIIEWVSKKADPNYKPPPSSVLTLSKENFTEKINLEPLMLVKFYAPWCGHCKKLAPEFEKAARQLKLLLHFVVSRQERNIVLAEVDATVETSLAEEFDVTGYPKLIIFRYGKKFEYKGPRDARGISFLSSQSKICCLGKYFASYVVFASLWVKI</sequence>
<dbReference type="InterPro" id="IPR036249">
    <property type="entry name" value="Thioredoxin-like_sf"/>
</dbReference>
<keyword evidence="3" id="KW-1015">Disulfide bond</keyword>
<evidence type="ECO:0000313" key="7">
    <source>
        <dbReference type="Proteomes" id="UP000271098"/>
    </source>
</evidence>
<dbReference type="PANTHER" id="PTHR18929">
    <property type="entry name" value="PROTEIN DISULFIDE ISOMERASE"/>
    <property type="match status" value="1"/>
</dbReference>
<evidence type="ECO:0000256" key="3">
    <source>
        <dbReference type="ARBA" id="ARBA00023157"/>
    </source>
</evidence>
<dbReference type="InterPro" id="IPR013766">
    <property type="entry name" value="Thioredoxin_domain"/>
</dbReference>